<evidence type="ECO:0000313" key="1">
    <source>
        <dbReference type="EMBL" id="JAH52665.1"/>
    </source>
</evidence>
<accession>A0A0E9TIC0</accession>
<dbReference type="AlphaFoldDB" id="A0A0E9TIC0"/>
<sequence length="31" mass="3812">MNLHTKQDRMGSDLDDNNWRIFITYTTGRRR</sequence>
<name>A0A0E9TIC0_ANGAN</name>
<reference evidence="1" key="1">
    <citation type="submission" date="2014-11" db="EMBL/GenBank/DDBJ databases">
        <authorList>
            <person name="Amaro Gonzalez C."/>
        </authorList>
    </citation>
    <scope>NUCLEOTIDE SEQUENCE</scope>
</reference>
<dbReference type="EMBL" id="GBXM01055912">
    <property type="protein sequence ID" value="JAH52665.1"/>
    <property type="molecule type" value="Transcribed_RNA"/>
</dbReference>
<protein>
    <submittedName>
        <fullName evidence="1">Uncharacterized protein</fullName>
    </submittedName>
</protein>
<proteinExistence type="predicted"/>
<reference evidence="1" key="2">
    <citation type="journal article" date="2015" name="Fish Shellfish Immunol.">
        <title>Early steps in the European eel (Anguilla anguilla)-Vibrio vulnificus interaction in the gills: Role of the RtxA13 toxin.</title>
        <authorList>
            <person name="Callol A."/>
            <person name="Pajuelo D."/>
            <person name="Ebbesson L."/>
            <person name="Teles M."/>
            <person name="MacKenzie S."/>
            <person name="Amaro C."/>
        </authorList>
    </citation>
    <scope>NUCLEOTIDE SEQUENCE</scope>
</reference>
<organism evidence="1">
    <name type="scientific">Anguilla anguilla</name>
    <name type="common">European freshwater eel</name>
    <name type="synonym">Muraena anguilla</name>
    <dbReference type="NCBI Taxonomy" id="7936"/>
    <lineage>
        <taxon>Eukaryota</taxon>
        <taxon>Metazoa</taxon>
        <taxon>Chordata</taxon>
        <taxon>Craniata</taxon>
        <taxon>Vertebrata</taxon>
        <taxon>Euteleostomi</taxon>
        <taxon>Actinopterygii</taxon>
        <taxon>Neopterygii</taxon>
        <taxon>Teleostei</taxon>
        <taxon>Anguilliformes</taxon>
        <taxon>Anguillidae</taxon>
        <taxon>Anguilla</taxon>
    </lineage>
</organism>